<reference evidence="2 3" key="1">
    <citation type="journal article" date="2016" name="Nat. Commun.">
        <title>Thousands of microbial genomes shed light on interconnected biogeochemical processes in an aquifer system.</title>
        <authorList>
            <person name="Anantharaman K."/>
            <person name="Brown C.T."/>
            <person name="Hug L.A."/>
            <person name="Sharon I."/>
            <person name="Castelle C.J."/>
            <person name="Probst A.J."/>
            <person name="Thomas B.C."/>
            <person name="Singh A."/>
            <person name="Wilkins M.J."/>
            <person name="Karaoz U."/>
            <person name="Brodie E.L."/>
            <person name="Williams K.H."/>
            <person name="Hubbard S.S."/>
            <person name="Banfield J.F."/>
        </authorList>
    </citation>
    <scope>NUCLEOTIDE SEQUENCE [LARGE SCALE GENOMIC DNA]</scope>
</reference>
<dbReference type="Pfam" id="PF14346">
    <property type="entry name" value="DUF4398"/>
    <property type="match status" value="1"/>
</dbReference>
<name>A0A1F6V7A5_9PROT</name>
<comment type="caution">
    <text evidence="2">The sequence shown here is derived from an EMBL/GenBank/DDBJ whole genome shotgun (WGS) entry which is preliminary data.</text>
</comment>
<dbReference type="Proteomes" id="UP000179076">
    <property type="component" value="Unassembled WGS sequence"/>
</dbReference>
<gene>
    <name evidence="2" type="ORF">A2W18_12750</name>
</gene>
<dbReference type="Gene3D" id="1.20.1270.390">
    <property type="match status" value="1"/>
</dbReference>
<dbReference type="EMBL" id="MFSP01000106">
    <property type="protein sequence ID" value="OGI65590.1"/>
    <property type="molecule type" value="Genomic_DNA"/>
</dbReference>
<dbReference type="InterPro" id="IPR025511">
    <property type="entry name" value="DUF4398"/>
</dbReference>
<proteinExistence type="predicted"/>
<sequence>MINSKESDSRLLQHALLALGTVALVSCAGVPRPDAELARSDSAVTQAIELGARTNAPLVLRDAETKLNQAKLAANNKENGKARILAEEAQVDAELAQVTTLALKAQRSVDEINTSIDLLRKELGLKQ</sequence>
<accession>A0A1F6V7A5</accession>
<dbReference type="AlphaFoldDB" id="A0A1F6V7A5"/>
<feature type="domain" description="DUF4398" evidence="1">
    <location>
        <begin position="35"/>
        <end position="111"/>
    </location>
</feature>
<organism evidence="2 3">
    <name type="scientific">Candidatus Muproteobacteria bacterium RBG_16_60_9</name>
    <dbReference type="NCBI Taxonomy" id="1817755"/>
    <lineage>
        <taxon>Bacteria</taxon>
        <taxon>Pseudomonadati</taxon>
        <taxon>Pseudomonadota</taxon>
        <taxon>Candidatus Muproteobacteria</taxon>
    </lineage>
</organism>
<evidence type="ECO:0000259" key="1">
    <source>
        <dbReference type="Pfam" id="PF14346"/>
    </source>
</evidence>
<evidence type="ECO:0000313" key="3">
    <source>
        <dbReference type="Proteomes" id="UP000179076"/>
    </source>
</evidence>
<dbReference type="PROSITE" id="PS51257">
    <property type="entry name" value="PROKAR_LIPOPROTEIN"/>
    <property type="match status" value="1"/>
</dbReference>
<evidence type="ECO:0000313" key="2">
    <source>
        <dbReference type="EMBL" id="OGI65590.1"/>
    </source>
</evidence>
<protein>
    <recommendedName>
        <fullName evidence="1">DUF4398 domain-containing protein</fullName>
    </recommendedName>
</protein>